<keyword evidence="3 6" id="KW-0812">Transmembrane</keyword>
<dbReference type="InterPro" id="IPR002797">
    <property type="entry name" value="Polysacc_synth"/>
</dbReference>
<feature type="transmembrane region" description="Helical" evidence="6">
    <location>
        <begin position="366"/>
        <end position="385"/>
    </location>
</feature>
<keyword evidence="2" id="KW-1003">Cell membrane</keyword>
<feature type="transmembrane region" description="Helical" evidence="6">
    <location>
        <begin position="86"/>
        <end position="110"/>
    </location>
</feature>
<feature type="transmembrane region" description="Helical" evidence="6">
    <location>
        <begin position="174"/>
        <end position="195"/>
    </location>
</feature>
<organism evidence="7">
    <name type="scientific">uncultured Sulfurovum sp</name>
    <dbReference type="NCBI Taxonomy" id="269237"/>
    <lineage>
        <taxon>Bacteria</taxon>
        <taxon>Pseudomonadati</taxon>
        <taxon>Campylobacterota</taxon>
        <taxon>Epsilonproteobacteria</taxon>
        <taxon>Campylobacterales</taxon>
        <taxon>Sulfurovaceae</taxon>
        <taxon>Sulfurovum</taxon>
        <taxon>environmental samples</taxon>
    </lineage>
</organism>
<evidence type="ECO:0000256" key="5">
    <source>
        <dbReference type="ARBA" id="ARBA00023136"/>
    </source>
</evidence>
<name>A0A6S6STF7_9BACT</name>
<protein>
    <recommendedName>
        <fullName evidence="8">Membrane protein involved in the export of O-antigen, teichoic acid lipoteichoic acids</fullName>
    </recommendedName>
</protein>
<feature type="transmembrane region" description="Helical" evidence="6">
    <location>
        <begin position="14"/>
        <end position="38"/>
    </location>
</feature>
<dbReference type="GO" id="GO:0005886">
    <property type="term" value="C:plasma membrane"/>
    <property type="evidence" value="ECO:0007669"/>
    <property type="project" value="UniProtKB-SubCell"/>
</dbReference>
<dbReference type="PANTHER" id="PTHR30250">
    <property type="entry name" value="PST FAMILY PREDICTED COLANIC ACID TRANSPORTER"/>
    <property type="match status" value="1"/>
</dbReference>
<gene>
    <name evidence="7" type="ORF">HELGO_WM16252</name>
</gene>
<feature type="transmembrane region" description="Helical" evidence="6">
    <location>
        <begin position="148"/>
        <end position="168"/>
    </location>
</feature>
<keyword evidence="4 6" id="KW-1133">Transmembrane helix</keyword>
<feature type="transmembrane region" description="Helical" evidence="6">
    <location>
        <begin position="122"/>
        <end position="141"/>
    </location>
</feature>
<dbReference type="PANTHER" id="PTHR30250:SF11">
    <property type="entry name" value="O-ANTIGEN TRANSPORTER-RELATED"/>
    <property type="match status" value="1"/>
</dbReference>
<accession>A0A6S6STF7</accession>
<evidence type="ECO:0000256" key="4">
    <source>
        <dbReference type="ARBA" id="ARBA00022989"/>
    </source>
</evidence>
<dbReference type="InterPro" id="IPR050833">
    <property type="entry name" value="Poly_Biosynth_Transport"/>
</dbReference>
<proteinExistence type="predicted"/>
<feature type="transmembrane region" description="Helical" evidence="6">
    <location>
        <begin position="391"/>
        <end position="410"/>
    </location>
</feature>
<evidence type="ECO:0008006" key="8">
    <source>
        <dbReference type="Google" id="ProtNLM"/>
    </source>
</evidence>
<sequence length="415" mass="47787">MSADSTFKRLTDNFIALSSLQLINYVLPLFLIPILIQTLGMEGFGIYAFVFAIATYGMTFADYGFDLSATYHISLHKDNPQKINEIFSSVLFIKLSLALLFLMLITLTTYSVEKLHLYQELIFYSYGMILGNVLLPLWFFQGIEKMRFIMYLNGFLKLSFFILVILFIRKPEDIALLMLLHSITALLVGFLALYLSHKKFHIKFVSLQKAQVLFYLKDGWYIFTSKIAVEFYSTASTIIVGFFVSPLILGYYALALKIMFAIGNLLDPITRVMYPYLLGVYQNSNQSFIKRNKQLSLLILLIMVPLSALVYLFAREILEIISKENITELNVQLLQLSALLLIVFPYASQFTNMLVTIKETKALNKILISAAIINVFFAPIILEFYGIIGMMWLHVFIAYYLIFTKFYTVYTKLKK</sequence>
<comment type="subcellular location">
    <subcellularLocation>
        <location evidence="1">Cell membrane</location>
        <topology evidence="1">Multi-pass membrane protein</topology>
    </subcellularLocation>
</comment>
<feature type="transmembrane region" description="Helical" evidence="6">
    <location>
        <begin position="227"/>
        <end position="248"/>
    </location>
</feature>
<evidence type="ECO:0000256" key="3">
    <source>
        <dbReference type="ARBA" id="ARBA00022692"/>
    </source>
</evidence>
<evidence type="ECO:0000313" key="7">
    <source>
        <dbReference type="EMBL" id="CAA6811849.1"/>
    </source>
</evidence>
<dbReference type="EMBL" id="CACVAR010000208">
    <property type="protein sequence ID" value="CAA6811849.1"/>
    <property type="molecule type" value="Genomic_DNA"/>
</dbReference>
<dbReference type="Pfam" id="PF01943">
    <property type="entry name" value="Polysacc_synt"/>
    <property type="match status" value="1"/>
</dbReference>
<evidence type="ECO:0000256" key="1">
    <source>
        <dbReference type="ARBA" id="ARBA00004651"/>
    </source>
</evidence>
<feature type="transmembrane region" description="Helical" evidence="6">
    <location>
        <begin position="295"/>
        <end position="314"/>
    </location>
</feature>
<feature type="transmembrane region" description="Helical" evidence="6">
    <location>
        <begin position="334"/>
        <end position="354"/>
    </location>
</feature>
<keyword evidence="5 6" id="KW-0472">Membrane</keyword>
<evidence type="ECO:0000256" key="2">
    <source>
        <dbReference type="ARBA" id="ARBA00022475"/>
    </source>
</evidence>
<reference evidence="7" key="1">
    <citation type="submission" date="2020-01" db="EMBL/GenBank/DDBJ databases">
        <authorList>
            <person name="Meier V. D."/>
            <person name="Meier V D."/>
        </authorList>
    </citation>
    <scope>NUCLEOTIDE SEQUENCE</scope>
    <source>
        <strain evidence="7">HLG_WM_MAG_03</strain>
    </source>
</reference>
<evidence type="ECO:0000256" key="6">
    <source>
        <dbReference type="SAM" id="Phobius"/>
    </source>
</evidence>
<feature type="transmembrane region" description="Helical" evidence="6">
    <location>
        <begin position="44"/>
        <end position="65"/>
    </location>
</feature>
<dbReference type="AlphaFoldDB" id="A0A6S6STF7"/>